<protein>
    <submittedName>
        <fullName evidence="2">Uncharacterized protein</fullName>
    </submittedName>
</protein>
<dbReference type="AlphaFoldDB" id="A0A498SYP1"/>
<dbReference type="OrthoDB" id="2133912at2759"/>
<organism evidence="2 3">
    <name type="scientific">Acanthocheilonema viteae</name>
    <name type="common">Filarial nematode worm</name>
    <name type="synonym">Dipetalonema viteae</name>
    <dbReference type="NCBI Taxonomy" id="6277"/>
    <lineage>
        <taxon>Eukaryota</taxon>
        <taxon>Metazoa</taxon>
        <taxon>Ecdysozoa</taxon>
        <taxon>Nematoda</taxon>
        <taxon>Chromadorea</taxon>
        <taxon>Rhabditida</taxon>
        <taxon>Spirurina</taxon>
        <taxon>Spiruromorpha</taxon>
        <taxon>Filarioidea</taxon>
        <taxon>Onchocercidae</taxon>
        <taxon>Acanthocheilonema</taxon>
    </lineage>
</organism>
<feature type="compositionally biased region" description="Polar residues" evidence="1">
    <location>
        <begin position="254"/>
        <end position="276"/>
    </location>
</feature>
<evidence type="ECO:0000313" key="2">
    <source>
        <dbReference type="EMBL" id="VBB34487.1"/>
    </source>
</evidence>
<keyword evidence="3" id="KW-1185">Reference proteome</keyword>
<sequence length="276" mass="31707">MNLVSNGRKLKSSEDLGVAYADLGAQYNAEKRLIYYMNSLKEIEKCENKTWKENTLKSTKFHDTKQLYIEIPLSVNNHESTTSSEMIPNFFNNQESLSNCECAMVKPIIHKEMNLIDANANEMLPSDRSSPINIDENLNLCSLTTSNDCLTKLEAIQKWYDSKLLECGIKRTTEMDKNWDIPEEQNDSYCSTWEYEMKWNASNDATESLDETRDSESFLLPFARSRELIPEYQMDEKTNSKDSRIYSKEEFNANEVTSQDSTNSSASENVTNAFSS</sequence>
<reference evidence="2 3" key="1">
    <citation type="submission" date="2018-08" db="EMBL/GenBank/DDBJ databases">
        <authorList>
            <person name="Laetsch R D."/>
            <person name="Stevens L."/>
            <person name="Kumar S."/>
            <person name="Blaxter L. M."/>
        </authorList>
    </citation>
    <scope>NUCLEOTIDE SEQUENCE [LARGE SCALE GENOMIC DNA]</scope>
</reference>
<feature type="region of interest" description="Disordered" evidence="1">
    <location>
        <begin position="234"/>
        <end position="276"/>
    </location>
</feature>
<feature type="non-terminal residue" evidence="2">
    <location>
        <position position="276"/>
    </location>
</feature>
<dbReference type="Proteomes" id="UP000276991">
    <property type="component" value="Unassembled WGS sequence"/>
</dbReference>
<proteinExistence type="predicted"/>
<dbReference type="EMBL" id="UPTC01003578">
    <property type="protein sequence ID" value="VBB34487.1"/>
    <property type="molecule type" value="Genomic_DNA"/>
</dbReference>
<evidence type="ECO:0000256" key="1">
    <source>
        <dbReference type="SAM" id="MobiDB-lite"/>
    </source>
</evidence>
<name>A0A498SYP1_ACAVI</name>
<gene>
    <name evidence="2" type="ORF">NAV_LOCUS9278</name>
</gene>
<evidence type="ECO:0000313" key="3">
    <source>
        <dbReference type="Proteomes" id="UP000276991"/>
    </source>
</evidence>
<feature type="compositionally biased region" description="Basic and acidic residues" evidence="1">
    <location>
        <begin position="234"/>
        <end position="251"/>
    </location>
</feature>
<accession>A0A498SYP1</accession>